<reference evidence="4" key="1">
    <citation type="submission" date="2020-05" db="EMBL/GenBank/DDBJ databases">
        <authorList>
            <person name="Chiriac C."/>
            <person name="Salcher M."/>
            <person name="Ghai R."/>
            <person name="Kavagutti S V."/>
        </authorList>
    </citation>
    <scope>NUCLEOTIDE SEQUENCE</scope>
</reference>
<accession>A0A6J5RQT2</accession>
<evidence type="ECO:0000313" key="1">
    <source>
        <dbReference type="EMBL" id="CAB4156003.1"/>
    </source>
</evidence>
<organism evidence="4">
    <name type="scientific">uncultured Caudovirales phage</name>
    <dbReference type="NCBI Taxonomy" id="2100421"/>
    <lineage>
        <taxon>Viruses</taxon>
        <taxon>Duplodnaviria</taxon>
        <taxon>Heunggongvirae</taxon>
        <taxon>Uroviricota</taxon>
        <taxon>Caudoviricetes</taxon>
        <taxon>Peduoviridae</taxon>
        <taxon>Maltschvirus</taxon>
        <taxon>Maltschvirus maltsch</taxon>
    </lineage>
</organism>
<dbReference type="EMBL" id="LR796633">
    <property type="protein sequence ID" value="CAB4156003.1"/>
    <property type="molecule type" value="Genomic_DNA"/>
</dbReference>
<dbReference type="EMBL" id="LR797012">
    <property type="protein sequence ID" value="CAB4181097.1"/>
    <property type="molecule type" value="Genomic_DNA"/>
</dbReference>
<dbReference type="EMBL" id="LR797372">
    <property type="protein sequence ID" value="CAB4210986.1"/>
    <property type="molecule type" value="Genomic_DNA"/>
</dbReference>
<gene>
    <name evidence="3" type="ORF">UFOVP1069_15</name>
    <name evidence="4" type="ORF">UFOVP1301_52</name>
    <name evidence="5" type="ORF">UFOVP1415_62</name>
    <name evidence="1" type="ORF">UFOVP663_37</name>
    <name evidence="2" type="ORF">UFOVP894_13</name>
</gene>
<dbReference type="EMBL" id="LR797249">
    <property type="protein sequence ID" value="CAB4196048.1"/>
    <property type="molecule type" value="Genomic_DNA"/>
</dbReference>
<evidence type="ECO:0000313" key="4">
    <source>
        <dbReference type="EMBL" id="CAB4196048.1"/>
    </source>
</evidence>
<evidence type="ECO:0000313" key="5">
    <source>
        <dbReference type="EMBL" id="CAB4210986.1"/>
    </source>
</evidence>
<evidence type="ECO:0000313" key="2">
    <source>
        <dbReference type="EMBL" id="CAB4168634.1"/>
    </source>
</evidence>
<protein>
    <submittedName>
        <fullName evidence="4">Uncharacterized protein</fullName>
    </submittedName>
</protein>
<evidence type="ECO:0000313" key="3">
    <source>
        <dbReference type="EMBL" id="CAB4181097.1"/>
    </source>
</evidence>
<dbReference type="EMBL" id="LR796833">
    <property type="protein sequence ID" value="CAB4168634.1"/>
    <property type="molecule type" value="Genomic_DNA"/>
</dbReference>
<name>A0A6J5RQT2_9CAUD</name>
<sequence>MILSDLIEPHASARHDSHTSHASSRPLSEGYESVGMVGEAAFALRFGLKMDLALRSKGDGGTDFILPLGFKTDVKTARKPYNLIVEQGKVDADIFILAKYVDDTKEVSFLGWAWKSEILSAPIKDFGHGILNHFIAADRLRPIASLESRVLKFGL</sequence>
<proteinExistence type="predicted"/>